<organism evidence="3 4">
    <name type="scientific">Piptocephalis cylindrospora</name>
    <dbReference type="NCBI Taxonomy" id="1907219"/>
    <lineage>
        <taxon>Eukaryota</taxon>
        <taxon>Fungi</taxon>
        <taxon>Fungi incertae sedis</taxon>
        <taxon>Zoopagomycota</taxon>
        <taxon>Zoopagomycotina</taxon>
        <taxon>Zoopagomycetes</taxon>
        <taxon>Zoopagales</taxon>
        <taxon>Piptocephalidaceae</taxon>
        <taxon>Piptocephalis</taxon>
    </lineage>
</organism>
<sequence length="153" mass="15648">MRPSITTITILWSLALFLFLGMVHAAAIPPTQNSVDHPSTPATPASRNTSLQKSKGVKAQGQNDPSKASSMDPKIAGSKGPSHDSTPSLPATTAGSGTRSAGDGEKVTAASADKGASSSPERLYSPNAAPASFQNAWWMAGTGIFLSLTPLLS</sequence>
<protein>
    <submittedName>
        <fullName evidence="3">Uncharacterized protein</fullName>
    </submittedName>
</protein>
<feature type="compositionally biased region" description="Polar residues" evidence="1">
    <location>
        <begin position="32"/>
        <end position="53"/>
    </location>
</feature>
<feature type="chain" id="PRO_5020369571" evidence="2">
    <location>
        <begin position="26"/>
        <end position="153"/>
    </location>
</feature>
<evidence type="ECO:0000313" key="4">
    <source>
        <dbReference type="Proteomes" id="UP000267251"/>
    </source>
</evidence>
<proteinExistence type="predicted"/>
<dbReference type="AlphaFoldDB" id="A0A4P9Y395"/>
<feature type="signal peptide" evidence="2">
    <location>
        <begin position="1"/>
        <end position="25"/>
    </location>
</feature>
<dbReference type="Proteomes" id="UP000267251">
    <property type="component" value="Unassembled WGS sequence"/>
</dbReference>
<feature type="region of interest" description="Disordered" evidence="1">
    <location>
        <begin position="32"/>
        <end position="127"/>
    </location>
</feature>
<gene>
    <name evidence="3" type="ORF">BJ684DRAFT_20397</name>
</gene>
<keyword evidence="4" id="KW-1185">Reference proteome</keyword>
<evidence type="ECO:0000256" key="2">
    <source>
        <dbReference type="SAM" id="SignalP"/>
    </source>
</evidence>
<evidence type="ECO:0000313" key="3">
    <source>
        <dbReference type="EMBL" id="RKP13092.1"/>
    </source>
</evidence>
<evidence type="ECO:0000256" key="1">
    <source>
        <dbReference type="SAM" id="MobiDB-lite"/>
    </source>
</evidence>
<dbReference type="EMBL" id="KZ988111">
    <property type="protein sequence ID" value="RKP13092.1"/>
    <property type="molecule type" value="Genomic_DNA"/>
</dbReference>
<accession>A0A4P9Y395</accession>
<keyword evidence="2" id="KW-0732">Signal</keyword>
<name>A0A4P9Y395_9FUNG</name>
<feature type="compositionally biased region" description="Polar residues" evidence="1">
    <location>
        <begin position="83"/>
        <end position="99"/>
    </location>
</feature>
<reference evidence="4" key="1">
    <citation type="journal article" date="2018" name="Nat. Microbiol.">
        <title>Leveraging single-cell genomics to expand the fungal tree of life.</title>
        <authorList>
            <person name="Ahrendt S.R."/>
            <person name="Quandt C.A."/>
            <person name="Ciobanu D."/>
            <person name="Clum A."/>
            <person name="Salamov A."/>
            <person name="Andreopoulos B."/>
            <person name="Cheng J.F."/>
            <person name="Woyke T."/>
            <person name="Pelin A."/>
            <person name="Henrissat B."/>
            <person name="Reynolds N.K."/>
            <person name="Benny G.L."/>
            <person name="Smith M.E."/>
            <person name="James T.Y."/>
            <person name="Grigoriev I.V."/>
        </authorList>
    </citation>
    <scope>NUCLEOTIDE SEQUENCE [LARGE SCALE GENOMIC DNA]</scope>
</reference>
<feature type="compositionally biased region" description="Polar residues" evidence="1">
    <location>
        <begin position="60"/>
        <end position="69"/>
    </location>
</feature>